<name>A0A7J5B310_9MICO</name>
<evidence type="ECO:0000313" key="2">
    <source>
        <dbReference type="EMBL" id="KAB1638381.1"/>
    </source>
</evidence>
<evidence type="ECO:0000259" key="1">
    <source>
        <dbReference type="Pfam" id="PF12697"/>
    </source>
</evidence>
<dbReference type="InterPro" id="IPR050266">
    <property type="entry name" value="AB_hydrolase_sf"/>
</dbReference>
<dbReference type="Pfam" id="PF12697">
    <property type="entry name" value="Abhydrolase_6"/>
    <property type="match status" value="1"/>
</dbReference>
<keyword evidence="2" id="KW-0378">Hydrolase</keyword>
<dbReference type="Proteomes" id="UP000490386">
    <property type="component" value="Unassembled WGS sequence"/>
</dbReference>
<dbReference type="PRINTS" id="PR00111">
    <property type="entry name" value="ABHYDROLASE"/>
</dbReference>
<dbReference type="PANTHER" id="PTHR43798:SF33">
    <property type="entry name" value="HYDROLASE, PUTATIVE (AFU_ORTHOLOGUE AFUA_2G14860)-RELATED"/>
    <property type="match status" value="1"/>
</dbReference>
<accession>A0A7J5B310</accession>
<dbReference type="OrthoDB" id="5195507at2"/>
<comment type="caution">
    <text evidence="2">The sequence shown here is derived from an EMBL/GenBank/DDBJ whole genome shotgun (WGS) entry which is preliminary data.</text>
</comment>
<dbReference type="InterPro" id="IPR000073">
    <property type="entry name" value="AB_hydrolase_1"/>
</dbReference>
<dbReference type="RefSeq" id="WP_151423443.1">
    <property type="nucleotide sequence ID" value="NZ_WBJX01000002.1"/>
</dbReference>
<dbReference type="AlphaFoldDB" id="A0A7J5B310"/>
<dbReference type="InterPro" id="IPR029058">
    <property type="entry name" value="AB_hydrolase_fold"/>
</dbReference>
<dbReference type="PRINTS" id="PR00412">
    <property type="entry name" value="EPOXHYDRLASE"/>
</dbReference>
<protein>
    <submittedName>
        <fullName evidence="2">Alpha/beta fold hydrolase</fullName>
    </submittedName>
</protein>
<keyword evidence="3" id="KW-1185">Reference proteome</keyword>
<feature type="domain" description="AB hydrolase-1" evidence="1">
    <location>
        <begin position="42"/>
        <end position="281"/>
    </location>
</feature>
<dbReference type="PANTHER" id="PTHR43798">
    <property type="entry name" value="MONOACYLGLYCEROL LIPASE"/>
    <property type="match status" value="1"/>
</dbReference>
<reference evidence="2 3" key="1">
    <citation type="submission" date="2019-09" db="EMBL/GenBank/DDBJ databases">
        <title>Phylogeny of genus Pseudoclavibacter and closely related genus.</title>
        <authorList>
            <person name="Li Y."/>
        </authorList>
    </citation>
    <scope>NUCLEOTIDE SEQUENCE [LARGE SCALE GENOMIC DNA]</scope>
    <source>
        <strain evidence="2 3">THG-MD12</strain>
    </source>
</reference>
<organism evidence="2 3">
    <name type="scientific">Pseudoclavibacter terrae</name>
    <dbReference type="NCBI Taxonomy" id="1530195"/>
    <lineage>
        <taxon>Bacteria</taxon>
        <taxon>Bacillati</taxon>
        <taxon>Actinomycetota</taxon>
        <taxon>Actinomycetes</taxon>
        <taxon>Micrococcales</taxon>
        <taxon>Microbacteriaceae</taxon>
        <taxon>Pseudoclavibacter</taxon>
    </lineage>
</organism>
<dbReference type="EMBL" id="WBJX01000002">
    <property type="protein sequence ID" value="KAB1638381.1"/>
    <property type="molecule type" value="Genomic_DNA"/>
</dbReference>
<dbReference type="GO" id="GO:0016787">
    <property type="term" value="F:hydrolase activity"/>
    <property type="evidence" value="ECO:0007669"/>
    <property type="project" value="UniProtKB-KW"/>
</dbReference>
<dbReference type="SUPFAM" id="SSF53474">
    <property type="entry name" value="alpha/beta-Hydrolases"/>
    <property type="match status" value="1"/>
</dbReference>
<gene>
    <name evidence="2" type="ORF">F8O03_08275</name>
</gene>
<dbReference type="InterPro" id="IPR000639">
    <property type="entry name" value="Epox_hydrolase-like"/>
</dbReference>
<dbReference type="GO" id="GO:0016020">
    <property type="term" value="C:membrane"/>
    <property type="evidence" value="ECO:0007669"/>
    <property type="project" value="TreeGrafter"/>
</dbReference>
<evidence type="ECO:0000313" key="3">
    <source>
        <dbReference type="Proteomes" id="UP000490386"/>
    </source>
</evidence>
<dbReference type="Gene3D" id="3.40.50.1820">
    <property type="entry name" value="alpha/beta hydrolase"/>
    <property type="match status" value="1"/>
</dbReference>
<sequence>MPSSAPAATPGSPSLAHAERILGSACAWWEVGPAAEDATATVVLVHGFRGTHHGLLPVVNRLPHVRFIAPDLPGFGESEPLSRGHTLDDYSAWLQAFLEQVDPHGDAIVLGHSFGSLVISRRPSAIGERPLVLVNPIASPALEGPQAILTRLAIFYYWLGSRLPATAGRMLLSHPLITRIMSEVMAKTKSKPLRAWIHAEHERHFSDFSDRETLLAAFRASVSDSVLAHAAELPASTVLIAGALDDIAPLEAQLELARLADVPLHVIAGTGHLVHYETPIAAARLLADVIADARPGTRMERAR</sequence>
<proteinExistence type="predicted"/>